<keyword evidence="1" id="KW-1133">Transmembrane helix</keyword>
<dbReference type="AlphaFoldDB" id="A0A4Q7MJ92"/>
<feature type="transmembrane region" description="Helical" evidence="1">
    <location>
        <begin position="157"/>
        <end position="177"/>
    </location>
</feature>
<accession>A0A4Q7MJ92</accession>
<keyword evidence="1" id="KW-0472">Membrane</keyword>
<dbReference type="Proteomes" id="UP000292039">
    <property type="component" value="Unassembled WGS sequence"/>
</dbReference>
<feature type="transmembrane region" description="Helical" evidence="1">
    <location>
        <begin position="101"/>
        <end position="122"/>
    </location>
</feature>
<name>A0A4Q7MJ92_9BURK</name>
<feature type="transmembrane region" description="Helical" evidence="1">
    <location>
        <begin position="189"/>
        <end position="206"/>
    </location>
</feature>
<feature type="domain" description="EamA" evidence="2">
    <location>
        <begin position="160"/>
        <end position="290"/>
    </location>
</feature>
<feature type="transmembrane region" description="Helical" evidence="1">
    <location>
        <begin position="218"/>
        <end position="240"/>
    </location>
</feature>
<proteinExistence type="predicted"/>
<dbReference type="GO" id="GO:0016020">
    <property type="term" value="C:membrane"/>
    <property type="evidence" value="ECO:0007669"/>
    <property type="project" value="InterPro"/>
</dbReference>
<dbReference type="PANTHER" id="PTHR22911">
    <property type="entry name" value="ACYL-MALONYL CONDENSING ENZYME-RELATED"/>
    <property type="match status" value="1"/>
</dbReference>
<feature type="transmembrane region" description="Helical" evidence="1">
    <location>
        <begin position="12"/>
        <end position="31"/>
    </location>
</feature>
<comment type="caution">
    <text evidence="3">The sequence shown here is derived from an EMBL/GenBank/DDBJ whole genome shotgun (WGS) entry which is preliminary data.</text>
</comment>
<feature type="transmembrane region" description="Helical" evidence="1">
    <location>
        <begin position="131"/>
        <end position="151"/>
    </location>
</feature>
<dbReference type="InterPro" id="IPR037185">
    <property type="entry name" value="EmrE-like"/>
</dbReference>
<evidence type="ECO:0000313" key="4">
    <source>
        <dbReference type="Proteomes" id="UP000292039"/>
    </source>
</evidence>
<feature type="domain" description="EamA" evidence="2">
    <location>
        <begin position="13"/>
        <end position="145"/>
    </location>
</feature>
<dbReference type="EMBL" id="SGWZ01000004">
    <property type="protein sequence ID" value="RZS67378.1"/>
    <property type="molecule type" value="Genomic_DNA"/>
</dbReference>
<sequence>MPIHGKEMDRRTSGVVEMIVAMVISGTIGWLVLETDMPVMTVVFWRCAFGGLAMLLACIVLGLLRGAWPGRGQAALAALGGVALVANWYCLFSAYSYSSIALATITYHTQPFMLVALGAIFFGESLRLRQLAWLALAFCGVLLIVAGGQHAQGDSQAYLAGIGLALAAAFFYAVAAAITKRLRDVPPHLIVLIQMGTGLLLLWPAAAVPHGSNAAGTWGLLLMLGFVHTGFMSTLLYGALQKISTALVGALSFIYPVMTVMVDAWVFDHRLGLLQWAGALAILLAVAGMNFGWRVPGLRRNASVAGQG</sequence>
<dbReference type="PANTHER" id="PTHR22911:SF102">
    <property type="entry name" value="MEMBRANE PROTEIN"/>
    <property type="match status" value="1"/>
</dbReference>
<reference evidence="3 4" key="1">
    <citation type="submission" date="2019-02" db="EMBL/GenBank/DDBJ databases">
        <title>Genomic Encyclopedia of Type Strains, Phase IV (KMG-IV): sequencing the most valuable type-strain genomes for metagenomic binning, comparative biology and taxonomic classification.</title>
        <authorList>
            <person name="Goeker M."/>
        </authorList>
    </citation>
    <scope>NUCLEOTIDE SEQUENCE [LARGE SCALE GENOMIC DNA]</scope>
    <source>
        <strain evidence="3 4">DSM 16618</strain>
    </source>
</reference>
<dbReference type="SUPFAM" id="SSF103481">
    <property type="entry name" value="Multidrug resistance efflux transporter EmrE"/>
    <property type="match status" value="2"/>
</dbReference>
<dbReference type="Pfam" id="PF00892">
    <property type="entry name" value="EamA"/>
    <property type="match status" value="2"/>
</dbReference>
<evidence type="ECO:0000313" key="3">
    <source>
        <dbReference type="EMBL" id="RZS67378.1"/>
    </source>
</evidence>
<evidence type="ECO:0000259" key="2">
    <source>
        <dbReference type="Pfam" id="PF00892"/>
    </source>
</evidence>
<gene>
    <name evidence="3" type="ORF">EV679_2597</name>
</gene>
<dbReference type="InterPro" id="IPR000620">
    <property type="entry name" value="EamA_dom"/>
</dbReference>
<organism evidence="3 4">
    <name type="scientific">Kerstersia gyiorum</name>
    <dbReference type="NCBI Taxonomy" id="206506"/>
    <lineage>
        <taxon>Bacteria</taxon>
        <taxon>Pseudomonadati</taxon>
        <taxon>Pseudomonadota</taxon>
        <taxon>Betaproteobacteria</taxon>
        <taxon>Burkholderiales</taxon>
        <taxon>Alcaligenaceae</taxon>
        <taxon>Kerstersia</taxon>
    </lineage>
</organism>
<protein>
    <submittedName>
        <fullName evidence="3">EamA domain-containing membrane protein RarD</fullName>
    </submittedName>
</protein>
<feature type="transmembrane region" description="Helical" evidence="1">
    <location>
        <begin position="247"/>
        <end position="267"/>
    </location>
</feature>
<feature type="transmembrane region" description="Helical" evidence="1">
    <location>
        <begin position="76"/>
        <end position="95"/>
    </location>
</feature>
<feature type="transmembrane region" description="Helical" evidence="1">
    <location>
        <begin position="43"/>
        <end position="64"/>
    </location>
</feature>
<evidence type="ECO:0000256" key="1">
    <source>
        <dbReference type="SAM" id="Phobius"/>
    </source>
</evidence>
<feature type="transmembrane region" description="Helical" evidence="1">
    <location>
        <begin position="273"/>
        <end position="293"/>
    </location>
</feature>
<keyword evidence="1" id="KW-0812">Transmembrane</keyword>